<evidence type="ECO:0000313" key="11">
    <source>
        <dbReference type="EMBL" id="KAK5115512.1"/>
    </source>
</evidence>
<dbReference type="GO" id="GO:0003886">
    <property type="term" value="F:DNA (cytosine-5-)-methyltransferase activity"/>
    <property type="evidence" value="ECO:0007669"/>
    <property type="project" value="UniProtKB-EC"/>
</dbReference>
<organism evidence="11 12">
    <name type="scientific">Meristemomyces frigidus</name>
    <dbReference type="NCBI Taxonomy" id="1508187"/>
    <lineage>
        <taxon>Eukaryota</taxon>
        <taxon>Fungi</taxon>
        <taxon>Dikarya</taxon>
        <taxon>Ascomycota</taxon>
        <taxon>Pezizomycotina</taxon>
        <taxon>Dothideomycetes</taxon>
        <taxon>Dothideomycetidae</taxon>
        <taxon>Mycosphaerellales</taxon>
        <taxon>Teratosphaeriaceae</taxon>
        <taxon>Meristemomyces</taxon>
    </lineage>
</organism>
<dbReference type="GO" id="GO:0044027">
    <property type="term" value="P:negative regulation of gene expression via chromosomal CpG island methylation"/>
    <property type="evidence" value="ECO:0007669"/>
    <property type="project" value="TreeGrafter"/>
</dbReference>
<sequence length="1223" mass="135800">MFGNEALHHDSPRHAKRRKLSYVANSEPPYPRSAYEGGSPCAVTSEVEAITDLQVAHDTLYADSREPPQYTYFQLSHFSIYRSEAGKASHRGELISLDRLQRHGDGCPTFVFDGLLACGEEKRWVKGVHFDVLAIDGYSEEAASLFSSDYPTPLNISIQSKLANGEDVWYQLTTPSADYTRFYKPFVWLVRFTSAFICYLLTMKIVTLSHFKCGAQFPLWLHSRFAHNPTFIRWYDRCGNLTDYRTTVGANIGFLHKECYSIDQADRAAGLCNQPLWGEIDPVNLRAIPEQRSVYTKTVVTPFVHGCFRHMYFGQHLDEQGVTDTLLDQVNTRKVALGLTPWSDSGPEASLPTPQSLSSKGGGTPQSASKRGSTPDICVREGDVVAIEANNDGPWRSSDETWYAYVQQARRKRSSDEVLLDVLWLYRPGDTTIGAAYYPFPNELFLSDNCSCGTQAVPLMAVVDKVNVTWRATDPARVGNGLFVRQTFRTVHEEDQYDFRTIREADFNCSCSRSQAEHSEWADCLEKYEVGDTVLVITGKHDDADEQTNYSGADGKGSPNEEDFLKPAQVVAYHHTPRLSRVRLLSRTNEPDSKLNELTASEIYHDLSPAKIIRRCYIRVLRADQAIPVPYDRDGAGDCYFTRSTWSKGAEPSRIYNPPLRQGWNPYKPPPKLRGLGMFCGGGNFDRGLEDGGAVSFKYAIDWAPHALHSYRANSREVDTQYYLGSVNDYLAGAISSQTRAIPHSRTSKFALVGDVELISAGSPCPGFSDLQRDKYSEQSLTNASMVASVLSYVDFYSPEYLLLENVVSMTRSMGLDKKENVFSQLLATLVALGYQTQQFLMDAWSYGSSERRSRVFIVASVPNVAPLECPPYTHGHPLSSQFRATALGKAGNGKTFGSRRNLLTPFPCADISTNCADLPSIGDAQVQLCPAFPDHRAPTELGSSARRRISLIPVHPAGQSLIQAVQQHRITGGEPLDYYQKLGKLGSAAESTSFSRVVGTSLVPTITTALRVRCARMGRALHWDEHRVMTVMEFRRAQGFPDDEVLVGAPTQQLKIIGNSVNRAVSTALGIALRHAWTSTLARQDARQIGTDIQASSGNAKQDSASALTSSFKVAEHGKDINSNVTAEFDHDIKNNEAEDGLTAPAQQIARKDNVLEAPSPSASQSYPEQLQSRPDTIQLSQEQIDDIRRDGFKAILRMLEETKGLNWQRKGDGSKASDWLP</sequence>
<evidence type="ECO:0000256" key="3">
    <source>
        <dbReference type="ARBA" id="ARBA00022603"/>
    </source>
</evidence>
<dbReference type="PRINTS" id="PR00105">
    <property type="entry name" value="C5METTRFRASE"/>
</dbReference>
<dbReference type="Pfam" id="PF25423">
    <property type="entry name" value="DUF7893"/>
    <property type="match status" value="1"/>
</dbReference>
<proteinExistence type="inferred from homology"/>
<dbReference type="Gene3D" id="3.40.50.150">
    <property type="entry name" value="Vaccinia Virus protein VP39"/>
    <property type="match status" value="1"/>
</dbReference>
<dbReference type="InterPro" id="IPR001525">
    <property type="entry name" value="C5_MeTfrase"/>
</dbReference>
<dbReference type="PANTHER" id="PTHR10629:SF54">
    <property type="entry name" value="DNA METHYLTRANSFERASE DIM-2"/>
    <property type="match status" value="1"/>
</dbReference>
<dbReference type="GO" id="GO:0003677">
    <property type="term" value="F:DNA binding"/>
    <property type="evidence" value="ECO:0007669"/>
    <property type="project" value="UniProtKB-KW"/>
</dbReference>
<dbReference type="InterPro" id="IPR050390">
    <property type="entry name" value="C5-Methyltransferase"/>
</dbReference>
<comment type="caution">
    <text evidence="11">The sequence shown here is derived from an EMBL/GenBank/DDBJ whole genome shotgun (WGS) entry which is preliminary data.</text>
</comment>
<keyword evidence="7" id="KW-0539">Nucleus</keyword>
<dbReference type="Gene3D" id="3.90.120.10">
    <property type="entry name" value="DNA Methylase, subunit A, domain 2"/>
    <property type="match status" value="1"/>
</dbReference>
<comment type="subcellular location">
    <subcellularLocation>
        <location evidence="1">Nucleus</location>
    </subcellularLocation>
</comment>
<dbReference type="AlphaFoldDB" id="A0AAN7YI51"/>
<dbReference type="SUPFAM" id="SSF53335">
    <property type="entry name" value="S-adenosyl-L-methionine-dependent methyltransferases"/>
    <property type="match status" value="1"/>
</dbReference>
<dbReference type="PROSITE" id="PS51679">
    <property type="entry name" value="SAM_MT_C5"/>
    <property type="match status" value="1"/>
</dbReference>
<feature type="region of interest" description="Disordered" evidence="9">
    <location>
        <begin position="1157"/>
        <end position="1176"/>
    </location>
</feature>
<dbReference type="PANTHER" id="PTHR10629">
    <property type="entry name" value="CYTOSINE-SPECIFIC METHYLTRANSFERASE"/>
    <property type="match status" value="1"/>
</dbReference>
<dbReference type="Pfam" id="PF00145">
    <property type="entry name" value="DNA_methylase"/>
    <property type="match status" value="2"/>
</dbReference>
<feature type="compositionally biased region" description="Polar residues" evidence="9">
    <location>
        <begin position="1162"/>
        <end position="1176"/>
    </location>
</feature>
<evidence type="ECO:0000256" key="6">
    <source>
        <dbReference type="ARBA" id="ARBA00023125"/>
    </source>
</evidence>
<reference evidence="11" key="1">
    <citation type="submission" date="2023-08" db="EMBL/GenBank/DDBJ databases">
        <title>Black Yeasts Isolated from many extreme environments.</title>
        <authorList>
            <person name="Coleine C."/>
            <person name="Stajich J.E."/>
            <person name="Selbmann L."/>
        </authorList>
    </citation>
    <scope>NUCLEOTIDE SEQUENCE</scope>
    <source>
        <strain evidence="11">CCFEE 5401</strain>
    </source>
</reference>
<keyword evidence="4 8" id="KW-0808">Transferase</keyword>
<dbReference type="InterPro" id="IPR001025">
    <property type="entry name" value="BAH_dom"/>
</dbReference>
<keyword evidence="3 8" id="KW-0489">Methyltransferase</keyword>
<feature type="active site" evidence="8">
    <location>
        <position position="765"/>
    </location>
</feature>
<evidence type="ECO:0000256" key="8">
    <source>
        <dbReference type="PROSITE-ProRule" id="PRU01016"/>
    </source>
</evidence>
<evidence type="ECO:0000256" key="9">
    <source>
        <dbReference type="SAM" id="MobiDB-lite"/>
    </source>
</evidence>
<dbReference type="PROSITE" id="PS51038">
    <property type="entry name" value="BAH"/>
    <property type="match status" value="1"/>
</dbReference>
<dbReference type="InterPro" id="IPR057215">
    <property type="entry name" value="DUF7893"/>
</dbReference>
<dbReference type="EMBL" id="JAVRRL010000012">
    <property type="protein sequence ID" value="KAK5115512.1"/>
    <property type="molecule type" value="Genomic_DNA"/>
</dbReference>
<evidence type="ECO:0000256" key="4">
    <source>
        <dbReference type="ARBA" id="ARBA00022679"/>
    </source>
</evidence>
<dbReference type="Proteomes" id="UP001310890">
    <property type="component" value="Unassembled WGS sequence"/>
</dbReference>
<protein>
    <recommendedName>
        <fullName evidence="2">DNA (cytosine-5-)-methyltransferase</fullName>
        <ecNumber evidence="2">2.1.1.37</ecNumber>
    </recommendedName>
</protein>
<dbReference type="GO" id="GO:0005634">
    <property type="term" value="C:nucleus"/>
    <property type="evidence" value="ECO:0007669"/>
    <property type="project" value="UniProtKB-SubCell"/>
</dbReference>
<name>A0AAN7YI51_9PEZI</name>
<dbReference type="GO" id="GO:0032259">
    <property type="term" value="P:methylation"/>
    <property type="evidence" value="ECO:0007669"/>
    <property type="project" value="UniProtKB-KW"/>
</dbReference>
<evidence type="ECO:0000259" key="10">
    <source>
        <dbReference type="PROSITE" id="PS51038"/>
    </source>
</evidence>
<dbReference type="GO" id="GO:0003682">
    <property type="term" value="F:chromatin binding"/>
    <property type="evidence" value="ECO:0007669"/>
    <property type="project" value="InterPro"/>
</dbReference>
<gene>
    <name evidence="11" type="ORF">LTR62_001171</name>
</gene>
<dbReference type="EC" id="2.1.1.37" evidence="2"/>
<dbReference type="InterPro" id="IPR029063">
    <property type="entry name" value="SAM-dependent_MTases_sf"/>
</dbReference>
<keyword evidence="5 8" id="KW-0949">S-adenosyl-L-methionine</keyword>
<accession>A0AAN7YI51</accession>
<feature type="compositionally biased region" description="Polar residues" evidence="9">
    <location>
        <begin position="352"/>
        <end position="372"/>
    </location>
</feature>
<feature type="region of interest" description="Disordered" evidence="9">
    <location>
        <begin position="341"/>
        <end position="376"/>
    </location>
</feature>
<feature type="domain" description="BAH" evidence="10">
    <location>
        <begin position="377"/>
        <end position="500"/>
    </location>
</feature>
<evidence type="ECO:0000256" key="2">
    <source>
        <dbReference type="ARBA" id="ARBA00011975"/>
    </source>
</evidence>
<dbReference type="Gene3D" id="2.30.30.490">
    <property type="match status" value="1"/>
</dbReference>
<evidence type="ECO:0000256" key="7">
    <source>
        <dbReference type="ARBA" id="ARBA00023242"/>
    </source>
</evidence>
<dbReference type="InterPro" id="IPR043151">
    <property type="entry name" value="BAH_sf"/>
</dbReference>
<evidence type="ECO:0000256" key="5">
    <source>
        <dbReference type="ARBA" id="ARBA00022691"/>
    </source>
</evidence>
<evidence type="ECO:0000256" key="1">
    <source>
        <dbReference type="ARBA" id="ARBA00004123"/>
    </source>
</evidence>
<evidence type="ECO:0000313" key="12">
    <source>
        <dbReference type="Proteomes" id="UP001310890"/>
    </source>
</evidence>
<keyword evidence="6" id="KW-0238">DNA-binding</keyword>
<comment type="similarity">
    <text evidence="8">Belongs to the class I-like SAM-binding methyltransferase superfamily. C5-methyltransferase family.</text>
</comment>